<dbReference type="Pfam" id="PF13857">
    <property type="entry name" value="Ank_5"/>
    <property type="match status" value="1"/>
</dbReference>
<dbReference type="InterPro" id="IPR036770">
    <property type="entry name" value="Ankyrin_rpt-contain_sf"/>
</dbReference>
<dbReference type="InterPro" id="IPR050657">
    <property type="entry name" value="Ankyrin_repeat_domain"/>
</dbReference>
<dbReference type="Pfam" id="PF14915">
    <property type="entry name" value="CCDC144C"/>
    <property type="match status" value="1"/>
</dbReference>
<keyword evidence="1 3" id="KW-0175">Coiled coil</keyword>
<feature type="compositionally biased region" description="Basic and acidic residues" evidence="4">
    <location>
        <begin position="731"/>
        <end position="945"/>
    </location>
</feature>
<evidence type="ECO:0000256" key="3">
    <source>
        <dbReference type="SAM" id="Coils"/>
    </source>
</evidence>
<dbReference type="Proteomes" id="UP000694865">
    <property type="component" value="Unplaced"/>
</dbReference>
<dbReference type="Pfam" id="PF12796">
    <property type="entry name" value="Ank_2"/>
    <property type="match status" value="1"/>
</dbReference>
<sequence>MTSLTKGDSHQLLTLGTPRFDESSEWSKARCPKLVKNDRMDLNPGLSTIFSTRSNPRSYARSATKRNVPVRLRCRVTDSIPFYGNKCTGGCRTMKKFLRTSLRRKTPSPDRKSNQHEGPTLTYDIKEKELPKLHKAAWNGDLSKIKQIAKKGDLNQLDKENRSALHLACAQGHTDVVQYLTSNKAKLNVCDNGQQSPLMKAVQSDSVQCVRVLLEHNADPNLIDKDGMTALHLAAQSSSADSVSLLLDSGAMVNATDKNACTPLHLATSADSDDVVELLLHKDADVNATDQNQRTPLMLACQADQIGIVKLLLESKADTEIKDSKGWSAADHAVMKAHHGCSHLINEHSAAHRAKPVSRQGGMFRSPGAPIVGAPENGHIGGYGLGGPAADAGEDVLSQEEESVSRMSELHDSWGDTSEADDTFSVPRKQQMPSGVNLAKYVKGSDTESASTTGAGKSRIPRAISKESVASISSKQGSNIDFTDSKIPRLQQDKRSASPVLTPRSEPPHTPRSTADTEADSTVNFSDGDDVIEDLSLQEYNPGMPDTGLGDQASQVQSAKPANDPDMADEKKNKQSALAAELGLDDFDDSQWDTSIIESEHDEPKSPTVAEYPTVKRNTQSVTEDTPVEFKVNVSKDQDDGDFDWDSDEDLLPSHSSNRRGGSAASTPRGVSLDMSPRPVPLSKTSPKATEESDTVMFLGKGPAKQTTPVHKDDEVSGFDSDEETEETESEWEKERKAEKERKRIEQELKEEQDREKERMLQWERDEQERKQREEQEVKAALEREKEQQKRVEMQRMRQDEEEHRREEEERRKQTEKLKEIERQREEERRQEEKRKAAQKKLEDDRKRKDDEERRRVAEEELRNAEIRQRLDEERREAERKRKEDQKRTEDHRKDMQRKLEEEKQKLEEDMLERERKREIERKQLEEKYNKSVEERLAADDRATDLDDSFSESWSAQPSPVPVRASSGLGYSTSGRSPSPKRAYTPASNNLSWKRVLTEDADGLSYSDTDTEGDFNHSPYSSTPLPLHSISSPTTHSATDPGVMLQMQESLRDHRRLIDRERSARITLETKVKKLEMDKTELYRKIDSLSECKSTLEEEKVNLEAKIRNLNYTLTEETDRVKSAELMLEKTKEQLDRKEQQYLQELESRQKSELSSRTLEMELKSSLNTIKQLQEDNGETRKELAQERSARIIQEQLSQDHTKIHEALQQEAEQFQEEKAEIFTRLEAADENRKSALDHSDKLKAELYGLKMELERVRMRYKDDQGMLAMENEEMNNRVDELKNDIRLNEEALAHATMTYNAHLGAAKAENNLLVTNYEKEKAEKDKLQQEVKNLNTRVTTLTHELERAQQTKSDVERVPDSSSQRDRDELQRANERLEMELSNQRDSLQSKSQSLGAAESRVKSLEHELHIATLNMTEKSGQLISLQRELDQRKSMLESVEKELMKDKEEKIKMEAKLESANDRLASTQNELSQMKYESNGSQGKLDNLLTSMKTDYDKNREMLQEKNAMLNQMVDRLNNDLQRLEEKNSKQEQHIGQLQQELADVIKKLSTAEVMVESSSKECAKLEREKESHANIHQQLIDSEKDRAELGHRTGDLQSRLEQAEKALQDTTQELVKAQELIEKKRELEENMHQLEIEKTKLLSNTDHDTKKISMLEQDLQDSQKVRGSLEALVANLKSANIHLEDKLSEEVAARSLYAREAEDHKGLWENEVKSRSKLGLRMAQLERARTGVEDQVSEGKMKIRKALELKRQADAKVEQEVQKNKQQQKEINMLKAALKSAKKRLKDLEAPEMRIKSIQADMDHERRTFDDTIGSLRRQNEEINHQLQLENDMRASVEASHRQMQNELSSTKNMKRENEKLQKAVKKLQDQLSKVKSSLGNEFIEKDEMDKFKQSVESQARQEVNKKLEEVNNYLEEQAQARERLDQIRDANEIRMKSDHEKQLNDMRTDIARMKAANQESLVQKETHEAEAQRFKELYESELRMREKLTDQLERATEKMTDAKAQLSMERQRSRHLAENSPDLGGSFMQPGMGTASVDPITQKVRNELDRSIARHLGSLDTSPGVMQENMPNNWDSKNGSLSPLDKANSQYMSVLRKNYFI</sequence>
<evidence type="ECO:0000313" key="6">
    <source>
        <dbReference type="Proteomes" id="UP000694865"/>
    </source>
</evidence>
<feature type="compositionally biased region" description="Acidic residues" evidence="4">
    <location>
        <begin position="392"/>
        <end position="402"/>
    </location>
</feature>
<feature type="domain" description="CCDC144C-like coiled-coil" evidence="5">
    <location>
        <begin position="1113"/>
        <end position="1574"/>
    </location>
</feature>
<feature type="region of interest" description="Disordered" evidence="4">
    <location>
        <begin position="99"/>
        <end position="120"/>
    </location>
</feature>
<evidence type="ECO:0000313" key="7">
    <source>
        <dbReference type="RefSeq" id="XP_006823551.1"/>
    </source>
</evidence>
<feature type="compositionally biased region" description="Basic and acidic residues" evidence="4">
    <location>
        <begin position="483"/>
        <end position="496"/>
    </location>
</feature>
<dbReference type="InterPro" id="IPR002110">
    <property type="entry name" value="Ankyrin_rpt"/>
</dbReference>
<feature type="compositionally biased region" description="Polar residues" evidence="4">
    <location>
        <begin position="511"/>
        <end position="525"/>
    </location>
</feature>
<feature type="repeat" description="ANK" evidence="2">
    <location>
        <begin position="259"/>
        <end position="291"/>
    </location>
</feature>
<reference evidence="7" key="1">
    <citation type="submission" date="2025-08" db="UniProtKB">
        <authorList>
            <consortium name="RefSeq"/>
        </authorList>
    </citation>
    <scope>IDENTIFICATION</scope>
    <source>
        <tissue evidence="7">Testes</tissue>
    </source>
</reference>
<keyword evidence="6" id="KW-1185">Reference proteome</keyword>
<feature type="repeat" description="ANK" evidence="2">
    <location>
        <begin position="226"/>
        <end position="258"/>
    </location>
</feature>
<dbReference type="PANTHER" id="PTHR24147">
    <property type="entry name" value="ANKYRIN REPEAT DOMAIN 36-RELATED"/>
    <property type="match status" value="1"/>
</dbReference>
<keyword evidence="2" id="KW-0040">ANK repeat</keyword>
<evidence type="ECO:0000256" key="1">
    <source>
        <dbReference type="ARBA" id="ARBA00023054"/>
    </source>
</evidence>
<evidence type="ECO:0000256" key="4">
    <source>
        <dbReference type="SAM" id="MobiDB-lite"/>
    </source>
</evidence>
<feature type="repeat" description="ANK" evidence="2">
    <location>
        <begin position="160"/>
        <end position="192"/>
    </location>
</feature>
<dbReference type="PROSITE" id="PS50297">
    <property type="entry name" value="ANK_REP_REGION"/>
    <property type="match status" value="5"/>
</dbReference>
<feature type="coiled-coil region" evidence="3">
    <location>
        <begin position="1753"/>
        <end position="1787"/>
    </location>
</feature>
<feature type="coiled-coil region" evidence="3">
    <location>
        <begin position="1847"/>
        <end position="2016"/>
    </location>
</feature>
<proteinExistence type="predicted"/>
<dbReference type="SMART" id="SM00248">
    <property type="entry name" value="ANK"/>
    <property type="match status" value="7"/>
</dbReference>
<feature type="compositionally biased region" description="Polar residues" evidence="4">
    <location>
        <begin position="654"/>
        <end position="666"/>
    </location>
</feature>
<feature type="compositionally biased region" description="Polar residues" evidence="4">
    <location>
        <begin position="1018"/>
        <end position="1038"/>
    </location>
</feature>
<dbReference type="SUPFAM" id="SSF48403">
    <property type="entry name" value="Ankyrin repeat"/>
    <property type="match status" value="1"/>
</dbReference>
<dbReference type="Pfam" id="PF00023">
    <property type="entry name" value="Ank"/>
    <property type="match status" value="1"/>
</dbReference>
<feature type="region of interest" description="Disordered" evidence="4">
    <location>
        <begin position="1343"/>
        <end position="1402"/>
    </location>
</feature>
<accession>A0ABM0MU60</accession>
<feature type="region of interest" description="Disordered" evidence="4">
    <location>
        <begin position="1004"/>
        <end position="1040"/>
    </location>
</feature>
<feature type="compositionally biased region" description="Acidic residues" evidence="4">
    <location>
        <begin position="639"/>
        <end position="651"/>
    </location>
</feature>
<feature type="compositionally biased region" description="Basic and acidic residues" evidence="4">
    <location>
        <begin position="1344"/>
        <end position="1380"/>
    </location>
</feature>
<dbReference type="PROSITE" id="PS50088">
    <property type="entry name" value="ANK_REPEAT"/>
    <property type="match status" value="5"/>
</dbReference>
<dbReference type="RefSeq" id="XP_006823551.1">
    <property type="nucleotide sequence ID" value="XM_006823488.1"/>
</dbReference>
<evidence type="ECO:0000256" key="2">
    <source>
        <dbReference type="PROSITE-ProRule" id="PRU00023"/>
    </source>
</evidence>
<name>A0ABM0MU60_SACKO</name>
<dbReference type="Gene3D" id="1.25.40.20">
    <property type="entry name" value="Ankyrin repeat-containing domain"/>
    <property type="match status" value="2"/>
</dbReference>
<feature type="repeat" description="ANK" evidence="2">
    <location>
        <begin position="292"/>
        <end position="324"/>
    </location>
</feature>
<feature type="region of interest" description="Disordered" evidence="4">
    <location>
        <begin position="390"/>
        <end position="987"/>
    </location>
</feature>
<feature type="compositionally biased region" description="Polar residues" evidence="4">
    <location>
        <begin position="1382"/>
        <end position="1396"/>
    </location>
</feature>
<evidence type="ECO:0000259" key="5">
    <source>
        <dbReference type="Pfam" id="PF14915"/>
    </source>
</evidence>
<protein>
    <submittedName>
        <fullName evidence="7">Ankyrin repeat domain-containing protein 26-like</fullName>
    </submittedName>
</protein>
<feature type="repeat" description="ANK" evidence="2">
    <location>
        <begin position="193"/>
        <end position="225"/>
    </location>
</feature>
<dbReference type="InterPro" id="IPR039497">
    <property type="entry name" value="CC144C-like_CC_dom"/>
</dbReference>
<dbReference type="SUPFAM" id="SSF57997">
    <property type="entry name" value="Tropomyosin"/>
    <property type="match status" value="1"/>
</dbReference>
<feature type="compositionally biased region" description="Acidic residues" evidence="4">
    <location>
        <begin position="716"/>
        <end position="730"/>
    </location>
</feature>
<gene>
    <name evidence="7" type="primary">LOC100371645</name>
</gene>
<organism evidence="6 7">
    <name type="scientific">Saccoglossus kowalevskii</name>
    <name type="common">Acorn worm</name>
    <dbReference type="NCBI Taxonomy" id="10224"/>
    <lineage>
        <taxon>Eukaryota</taxon>
        <taxon>Metazoa</taxon>
        <taxon>Hemichordata</taxon>
        <taxon>Enteropneusta</taxon>
        <taxon>Harrimaniidae</taxon>
        <taxon>Saccoglossus</taxon>
    </lineage>
</organism>
<dbReference type="GeneID" id="100371645"/>
<feature type="compositionally biased region" description="Polar residues" evidence="4">
    <location>
        <begin position="468"/>
        <end position="482"/>
    </location>
</feature>
<dbReference type="PANTHER" id="PTHR24147:SF53">
    <property type="entry name" value="ANKYRIN REPEAT DOMAIN 26"/>
    <property type="match status" value="1"/>
</dbReference>